<dbReference type="FunFam" id="1.20.1250.20:FF:000134">
    <property type="entry name" value="MFS sugar transporter protein"/>
    <property type="match status" value="1"/>
</dbReference>
<dbReference type="PRINTS" id="PR00171">
    <property type="entry name" value="SUGRTRNSPORT"/>
</dbReference>
<dbReference type="PROSITE" id="PS00217">
    <property type="entry name" value="SUGAR_TRANSPORT_2"/>
    <property type="match status" value="1"/>
</dbReference>
<dbReference type="OrthoDB" id="6612291at2759"/>
<organism evidence="10 11">
    <name type="scientific">Scytalidium lignicola</name>
    <name type="common">Hyphomycete</name>
    <dbReference type="NCBI Taxonomy" id="5539"/>
    <lineage>
        <taxon>Eukaryota</taxon>
        <taxon>Fungi</taxon>
        <taxon>Dikarya</taxon>
        <taxon>Ascomycota</taxon>
        <taxon>Pezizomycotina</taxon>
        <taxon>Leotiomycetes</taxon>
        <taxon>Leotiomycetes incertae sedis</taxon>
        <taxon>Scytalidium</taxon>
    </lineage>
</organism>
<dbReference type="InterPro" id="IPR020846">
    <property type="entry name" value="MFS_dom"/>
</dbReference>
<comment type="similarity">
    <text evidence="2 7">Belongs to the major facilitator superfamily. Sugar transporter (TC 2.A.1.1) family.</text>
</comment>
<dbReference type="OMA" id="WTTYGCS"/>
<dbReference type="SUPFAM" id="SSF103473">
    <property type="entry name" value="MFS general substrate transporter"/>
    <property type="match status" value="1"/>
</dbReference>
<feature type="transmembrane region" description="Helical" evidence="8">
    <location>
        <begin position="411"/>
        <end position="428"/>
    </location>
</feature>
<feature type="transmembrane region" description="Helical" evidence="8">
    <location>
        <begin position="377"/>
        <end position="399"/>
    </location>
</feature>
<gene>
    <name evidence="10" type="ORF">B7463_g9769</name>
</gene>
<comment type="caution">
    <text evidence="10">The sequence shown here is derived from an EMBL/GenBank/DDBJ whole genome shotgun (WGS) entry which is preliminary data.</text>
</comment>
<feature type="transmembrane region" description="Helical" evidence="8">
    <location>
        <begin position="443"/>
        <end position="461"/>
    </location>
</feature>
<evidence type="ECO:0000259" key="9">
    <source>
        <dbReference type="PROSITE" id="PS50850"/>
    </source>
</evidence>
<dbReference type="NCBIfam" id="TIGR00879">
    <property type="entry name" value="SP"/>
    <property type="match status" value="1"/>
</dbReference>
<feature type="transmembrane region" description="Helical" evidence="8">
    <location>
        <begin position="306"/>
        <end position="330"/>
    </location>
</feature>
<keyword evidence="5 8" id="KW-1133">Transmembrane helix</keyword>
<sequence>MLEQLPKHRGAVLVAAVANTASLLFGYDTGVAGSVVSLRSFSTMFEFSTNAEKAASISSNIVALLNAGAFFGALAPAIFSRLIGRRPMMAIAASFMILGGILQTAAQPPSLSMIYGGRVISGFGVGMVSNLTPVYVAETAPKELRGMLMSLFEMFLVSGGLLAYWTTYGSSLHLPATGKQWRLPLSIQIILAAIVLAGSFFICESPRWLAKQNRWDEAGQNLCYLRGTVLEDLETKSELAEMRAQIEEEIQATSGRSIKELFQYRNFIRLLWGCGVSFFSIWCGQTALLYYGPVVFRQIGFVGQNAALFASGMFTVIKVVVTIGFLVAGVQHFKRKNLFAIGSFFMAVMMFALGAILKTHPPIAGHSTNNTPSGRGMMAVIYLFVVAYSMSWGPLAWVYIGEIFPTRVRDYSMAISVMVTWLFNYVVSKETPIAVLHIGWKTWMIYGTMNAVAFIFTLFLPETKGLSLEEMDVLFKVVDESVRQHDIEEHIGIPLSNEKTPVVFSPPSDEK</sequence>
<dbReference type="InterPro" id="IPR005829">
    <property type="entry name" value="Sugar_transporter_CS"/>
</dbReference>
<accession>A0A3E2GZM4</accession>
<feature type="transmembrane region" description="Helical" evidence="8">
    <location>
        <begin position="88"/>
        <end position="106"/>
    </location>
</feature>
<feature type="transmembrane region" description="Helical" evidence="8">
    <location>
        <begin position="57"/>
        <end position="79"/>
    </location>
</feature>
<evidence type="ECO:0000256" key="6">
    <source>
        <dbReference type="ARBA" id="ARBA00023136"/>
    </source>
</evidence>
<dbReference type="EMBL" id="NCSJ02000254">
    <property type="protein sequence ID" value="RFU26579.1"/>
    <property type="molecule type" value="Genomic_DNA"/>
</dbReference>
<reference evidence="10 11" key="1">
    <citation type="submission" date="2018-05" db="EMBL/GenBank/DDBJ databases">
        <title>Draft genome sequence of Scytalidium lignicola DSM 105466, a ubiquitous saprotrophic fungus.</title>
        <authorList>
            <person name="Buettner E."/>
            <person name="Gebauer A.M."/>
            <person name="Hofrichter M."/>
            <person name="Liers C."/>
            <person name="Kellner H."/>
        </authorList>
    </citation>
    <scope>NUCLEOTIDE SEQUENCE [LARGE SCALE GENOMIC DNA]</scope>
    <source>
        <strain evidence="10 11">DSM 105466</strain>
    </source>
</reference>
<evidence type="ECO:0000256" key="1">
    <source>
        <dbReference type="ARBA" id="ARBA00004141"/>
    </source>
</evidence>
<dbReference type="Pfam" id="PF00083">
    <property type="entry name" value="Sugar_tr"/>
    <property type="match status" value="1"/>
</dbReference>
<dbReference type="InterPro" id="IPR003663">
    <property type="entry name" value="Sugar/inositol_transpt"/>
</dbReference>
<evidence type="ECO:0000313" key="10">
    <source>
        <dbReference type="EMBL" id="RFU26579.1"/>
    </source>
</evidence>
<feature type="non-terminal residue" evidence="10">
    <location>
        <position position="511"/>
    </location>
</feature>
<keyword evidence="4 8" id="KW-0812">Transmembrane</keyword>
<evidence type="ECO:0000256" key="7">
    <source>
        <dbReference type="RuleBase" id="RU003346"/>
    </source>
</evidence>
<feature type="transmembrane region" description="Helical" evidence="8">
    <location>
        <begin position="270"/>
        <end position="291"/>
    </location>
</feature>
<feature type="non-terminal residue" evidence="10">
    <location>
        <position position="1"/>
    </location>
</feature>
<dbReference type="Proteomes" id="UP000258309">
    <property type="component" value="Unassembled WGS sequence"/>
</dbReference>
<evidence type="ECO:0000256" key="3">
    <source>
        <dbReference type="ARBA" id="ARBA00022448"/>
    </source>
</evidence>
<name>A0A3E2GZM4_SCYLI</name>
<dbReference type="PROSITE" id="PS50850">
    <property type="entry name" value="MFS"/>
    <property type="match status" value="1"/>
</dbReference>
<dbReference type="InterPro" id="IPR036259">
    <property type="entry name" value="MFS_trans_sf"/>
</dbReference>
<feature type="transmembrane region" description="Helical" evidence="8">
    <location>
        <begin position="185"/>
        <end position="203"/>
    </location>
</feature>
<keyword evidence="11" id="KW-1185">Reference proteome</keyword>
<feature type="transmembrane region" description="Helical" evidence="8">
    <location>
        <begin position="337"/>
        <end position="357"/>
    </location>
</feature>
<feature type="domain" description="Major facilitator superfamily (MFS) profile" evidence="9">
    <location>
        <begin position="14"/>
        <end position="465"/>
    </location>
</feature>
<protein>
    <recommendedName>
        <fullName evidence="9">Major facilitator superfamily (MFS) profile domain-containing protein</fullName>
    </recommendedName>
</protein>
<evidence type="ECO:0000256" key="8">
    <source>
        <dbReference type="SAM" id="Phobius"/>
    </source>
</evidence>
<evidence type="ECO:0000313" key="11">
    <source>
        <dbReference type="Proteomes" id="UP000258309"/>
    </source>
</evidence>
<feature type="transmembrane region" description="Helical" evidence="8">
    <location>
        <begin position="12"/>
        <end position="37"/>
    </location>
</feature>
<evidence type="ECO:0000256" key="2">
    <source>
        <dbReference type="ARBA" id="ARBA00010992"/>
    </source>
</evidence>
<feature type="transmembrane region" description="Helical" evidence="8">
    <location>
        <begin position="148"/>
        <end position="165"/>
    </location>
</feature>
<comment type="subcellular location">
    <subcellularLocation>
        <location evidence="1">Membrane</location>
        <topology evidence="1">Multi-pass membrane protein</topology>
    </subcellularLocation>
</comment>
<proteinExistence type="inferred from homology"/>
<dbReference type="AlphaFoldDB" id="A0A3E2GZM4"/>
<keyword evidence="3 7" id="KW-0813">Transport</keyword>
<keyword evidence="6 8" id="KW-0472">Membrane</keyword>
<dbReference type="GO" id="GO:0005351">
    <property type="term" value="F:carbohydrate:proton symporter activity"/>
    <property type="evidence" value="ECO:0007669"/>
    <property type="project" value="TreeGrafter"/>
</dbReference>
<evidence type="ECO:0000256" key="5">
    <source>
        <dbReference type="ARBA" id="ARBA00022989"/>
    </source>
</evidence>
<dbReference type="InterPro" id="IPR005828">
    <property type="entry name" value="MFS_sugar_transport-like"/>
</dbReference>
<dbReference type="GO" id="GO:0016020">
    <property type="term" value="C:membrane"/>
    <property type="evidence" value="ECO:0007669"/>
    <property type="project" value="UniProtKB-SubCell"/>
</dbReference>
<dbReference type="PANTHER" id="PTHR48022:SF23">
    <property type="entry name" value="MAJOR FACILITATOR SUPERFAMILY (MFS) PROFILE DOMAIN-CONTAINING PROTEIN"/>
    <property type="match status" value="1"/>
</dbReference>
<dbReference type="PANTHER" id="PTHR48022">
    <property type="entry name" value="PLASTIDIC GLUCOSE TRANSPORTER 4"/>
    <property type="match status" value="1"/>
</dbReference>
<feature type="transmembrane region" description="Helical" evidence="8">
    <location>
        <begin position="112"/>
        <end position="136"/>
    </location>
</feature>
<evidence type="ECO:0000256" key="4">
    <source>
        <dbReference type="ARBA" id="ARBA00022692"/>
    </source>
</evidence>
<dbReference type="InterPro" id="IPR050360">
    <property type="entry name" value="MFS_Sugar_Transporters"/>
</dbReference>
<dbReference type="Gene3D" id="1.20.1250.20">
    <property type="entry name" value="MFS general substrate transporter like domains"/>
    <property type="match status" value="1"/>
</dbReference>